<proteinExistence type="predicted"/>
<dbReference type="SUPFAM" id="SSF52540">
    <property type="entry name" value="P-loop containing nucleoside triphosphate hydrolases"/>
    <property type="match status" value="1"/>
</dbReference>
<protein>
    <recommendedName>
        <fullName evidence="6">BREX system P-loop protein BrxC</fullName>
    </recommendedName>
</protein>
<evidence type="ECO:0000256" key="1">
    <source>
        <dbReference type="SAM" id="Coils"/>
    </source>
</evidence>
<reference evidence="4 5" key="1">
    <citation type="submission" date="2017-09" db="EMBL/GenBank/DDBJ databases">
        <title>Large-scale bioinformatics analysis of Bacillus genomes uncovers conserved roles of natural products in bacterial physiology.</title>
        <authorList>
            <consortium name="Agbiome Team Llc"/>
            <person name="Bleich R.M."/>
            <person name="Grubbs K.J."/>
            <person name="Santa Maria K.C."/>
            <person name="Allen S.E."/>
            <person name="Farag S."/>
            <person name="Shank E.A."/>
            <person name="Bowers A."/>
        </authorList>
    </citation>
    <scope>NUCLEOTIDE SEQUENCE [LARGE SCALE GENOMIC DNA]</scope>
    <source>
        <strain evidence="4 5">AFS002368</strain>
    </source>
</reference>
<comment type="caution">
    <text evidence="4">The sequence shown here is derived from an EMBL/GenBank/DDBJ whole genome shotgun (WGS) entry which is preliminary data.</text>
</comment>
<evidence type="ECO:0000313" key="5">
    <source>
        <dbReference type="Proteomes" id="UP000220900"/>
    </source>
</evidence>
<evidence type="ECO:0008006" key="6">
    <source>
        <dbReference type="Google" id="ProtNLM"/>
    </source>
</evidence>
<evidence type="ECO:0000259" key="3">
    <source>
        <dbReference type="Pfam" id="PF25796"/>
    </source>
</evidence>
<evidence type="ECO:0000313" key="4">
    <source>
        <dbReference type="EMBL" id="PES90341.1"/>
    </source>
</evidence>
<accession>A0A2B2GBP9</accession>
<feature type="domain" description="Probable ATP-binding protein BrxC 4th six-stranded beta-sheet" evidence="3">
    <location>
        <begin position="559"/>
        <end position="720"/>
    </location>
</feature>
<dbReference type="InterPro" id="IPR058036">
    <property type="entry name" value="BREX_BrxC_4th"/>
</dbReference>
<feature type="domain" description="Probable ATP-binding protein BrxC winged helix-turn-helix" evidence="2">
    <location>
        <begin position="731"/>
        <end position="850"/>
    </location>
</feature>
<dbReference type="Proteomes" id="UP000220900">
    <property type="component" value="Unassembled WGS sequence"/>
</dbReference>
<dbReference type="EMBL" id="NTZF01000038">
    <property type="protein sequence ID" value="PES90341.1"/>
    <property type="molecule type" value="Genomic_DNA"/>
</dbReference>
<dbReference type="InterPro" id="IPR058038">
    <property type="entry name" value="BREX_BrxC_wHTH"/>
</dbReference>
<dbReference type="Pfam" id="PF25791">
    <property type="entry name" value="WHD_BREX_BrxC"/>
    <property type="match status" value="1"/>
</dbReference>
<dbReference type="Pfam" id="PF25796">
    <property type="entry name" value="BREX_BrxC_4th"/>
    <property type="match status" value="1"/>
</dbReference>
<sequence length="1172" mass="135125">MFIKDIFKKDIMRPIQSVIQAEQHNDDIRKTELEEFVLTTEGEKQLKVFLDYFASSQVQSTVDSSVWISGFFGSGKSHFMKILGYMFENKLTDGKYPVEYLQEKTQDEGLKAFIAQAVQTNNQTITFNISAQQSVTKKEKFGIAETMYNQFNRLIGFSKYAKIAYGEHQLAEEGRFEEFCQQFQQFSGKSWETAREKVLLNIQNANKALAAIGLPDVDAKLLFNSELSITVEDIANLFSTYAKSQGEDYRLIFLIDEISQYIGDDSELILELQTIVELVGSKGLGQVWVVVTSQKSLSDVIKDGKNDDYSKIQARFKSRINLTSSDTDEVIKKRLLEKKPEAQLKLRELYNQNRTLMQTTLAFKNDTTSLPSGYKDEEEFVSMYPLVPYEISMLQSIFEKIREQGEGGASTSKGERTILAAAQLAIQQDQNERLGNLVTMAEFYPSIEQQLDPAIVNTMEQAKDLVERGELEEPDLPVLYLLYFLRGLETTKARPELDNLAVMLIPGITSSRKETLDKIEASLHNLNRRMFASKRVDGTYEFLTSEERKANEAIKTIMVEEQEVFTNFQQKYFTEFLPTTKRTISYNNRHMGFEAYLNDVRATGKQEILKVKTWTDESSRIVTEEGTVQIHFTDKDAAEITNTITQKLKIEKYIRNSAANTAGDYSQQIVGKKRVEMKELEEEVSRLITYALKNTIILVNDEELHQSGSFDQRREEAYKQIITKTFDKMGYITRRLDLKNYVTEWKALVKQEEDGFLSSQDNIQAIQNMKEFIDYSLQVASHLSVEEVVARYINKPFGWETMDVIAVLLTQVGQGKIKLIYNGTLLTADQSDFVPLLDKSATRERILIERVKVADNEEIEELKKLIRRSFDGVDVVEIGTSYDEIVRYVDSIVNNQFTEVLKKVNSIMQHFMNKPGCKAVIEAQTLLNEYLQKQAVESKIAWFKQRGQDTFRELYVIFEDLEQFYGNERNVTIFKELEAFYSTNKSKLELDVLNQDASAQHFKSLMDSDKLPGRNLKTMEDLMKKIRQEWDKKLEIERQKADLQIKGTIQQLEQLNPTQDEEFNTVIEQGKEKLEQLKLQISSTMDSHIFNANINRARQILDDVKNEIHRMQEERNRIIGKKTIFFKSTNVMNTLFGKNEQLSTEEEVNQAVDRLKVELLAKLAEGTIVREH</sequence>
<dbReference type="InterPro" id="IPR027417">
    <property type="entry name" value="P-loop_NTPase"/>
</dbReference>
<gene>
    <name evidence="4" type="ORF">CN491_24970</name>
</gene>
<dbReference type="AlphaFoldDB" id="A0A2B2GBP9"/>
<feature type="coiled-coil region" evidence="1">
    <location>
        <begin position="1067"/>
        <end position="1121"/>
    </location>
</feature>
<dbReference type="InterPro" id="IPR047679">
    <property type="entry name" value="BREX_BrxC"/>
</dbReference>
<dbReference type="NCBIfam" id="NF033441">
    <property type="entry name" value="BREX_BrxC"/>
    <property type="match status" value="1"/>
</dbReference>
<keyword evidence="1" id="KW-0175">Coiled coil</keyword>
<name>A0A2B2GBP9_BACCE</name>
<organism evidence="4 5">
    <name type="scientific">Bacillus cereus</name>
    <dbReference type="NCBI Taxonomy" id="1396"/>
    <lineage>
        <taxon>Bacteria</taxon>
        <taxon>Bacillati</taxon>
        <taxon>Bacillota</taxon>
        <taxon>Bacilli</taxon>
        <taxon>Bacillales</taxon>
        <taxon>Bacillaceae</taxon>
        <taxon>Bacillus</taxon>
        <taxon>Bacillus cereus group</taxon>
    </lineage>
</organism>
<dbReference type="RefSeq" id="WP_098269594.1">
    <property type="nucleotide sequence ID" value="NZ_JBNKII010000008.1"/>
</dbReference>
<evidence type="ECO:0000259" key="2">
    <source>
        <dbReference type="Pfam" id="PF25791"/>
    </source>
</evidence>